<dbReference type="Gene3D" id="2.170.300.10">
    <property type="entry name" value="Tie2 ligand-binding domain superfamily"/>
    <property type="match status" value="1"/>
</dbReference>
<dbReference type="CDD" id="cd00037">
    <property type="entry name" value="CLECT"/>
    <property type="match status" value="1"/>
</dbReference>
<dbReference type="InterPro" id="IPR042635">
    <property type="entry name" value="MEGF10/SREC1/2-like"/>
</dbReference>
<dbReference type="AlphaFoldDB" id="A0AAV4H4C4"/>
<evidence type="ECO:0000256" key="1">
    <source>
        <dbReference type="ARBA" id="ARBA00022536"/>
    </source>
</evidence>
<feature type="domain" description="C-type lectin" evidence="2">
    <location>
        <begin position="10"/>
        <end position="73"/>
    </location>
</feature>
<keyword evidence="1" id="KW-0245">EGF-like domain</keyword>
<keyword evidence="4" id="KW-1185">Reference proteome</keyword>
<name>A0AAV4H4C4_9GAST</name>
<accession>A0AAV4H4C4</accession>
<dbReference type="PROSITE" id="PS50041">
    <property type="entry name" value="C_TYPE_LECTIN_2"/>
    <property type="match status" value="1"/>
</dbReference>
<dbReference type="InterPro" id="IPR000742">
    <property type="entry name" value="EGF"/>
</dbReference>
<protein>
    <submittedName>
        <fullName evidence="3">Multiple epidermal growth factor-like domains 10</fullName>
    </submittedName>
</protein>
<dbReference type="InterPro" id="IPR016186">
    <property type="entry name" value="C-type_lectin-like/link_sf"/>
</dbReference>
<dbReference type="SMART" id="SM00181">
    <property type="entry name" value="EGF"/>
    <property type="match status" value="3"/>
</dbReference>
<organism evidence="3 4">
    <name type="scientific">Elysia marginata</name>
    <dbReference type="NCBI Taxonomy" id="1093978"/>
    <lineage>
        <taxon>Eukaryota</taxon>
        <taxon>Metazoa</taxon>
        <taxon>Spiralia</taxon>
        <taxon>Lophotrochozoa</taxon>
        <taxon>Mollusca</taxon>
        <taxon>Gastropoda</taxon>
        <taxon>Heterobranchia</taxon>
        <taxon>Euthyneura</taxon>
        <taxon>Panpulmonata</taxon>
        <taxon>Sacoglossa</taxon>
        <taxon>Placobranchoidea</taxon>
        <taxon>Plakobranchidae</taxon>
        <taxon>Elysia</taxon>
    </lineage>
</organism>
<gene>
    <name evidence="3" type="ORF">ElyMa_000878900</name>
</gene>
<dbReference type="InterPro" id="IPR016187">
    <property type="entry name" value="CTDL_fold"/>
</dbReference>
<reference evidence="3 4" key="1">
    <citation type="journal article" date="2021" name="Elife">
        <title>Chloroplast acquisition without the gene transfer in kleptoplastic sea slugs, Plakobranchus ocellatus.</title>
        <authorList>
            <person name="Maeda T."/>
            <person name="Takahashi S."/>
            <person name="Yoshida T."/>
            <person name="Shimamura S."/>
            <person name="Takaki Y."/>
            <person name="Nagai Y."/>
            <person name="Toyoda A."/>
            <person name="Suzuki Y."/>
            <person name="Arimoto A."/>
            <person name="Ishii H."/>
            <person name="Satoh N."/>
            <person name="Nishiyama T."/>
            <person name="Hasebe M."/>
            <person name="Maruyama T."/>
            <person name="Minagawa J."/>
            <person name="Obokata J."/>
            <person name="Shigenobu S."/>
        </authorList>
    </citation>
    <scope>NUCLEOTIDE SEQUENCE [LARGE SCALE GENOMIC DNA]</scope>
</reference>
<dbReference type="Gene3D" id="3.10.100.10">
    <property type="entry name" value="Mannose-Binding Protein A, subunit A"/>
    <property type="match status" value="1"/>
</dbReference>
<dbReference type="Proteomes" id="UP000762676">
    <property type="component" value="Unassembled WGS sequence"/>
</dbReference>
<dbReference type="InterPro" id="IPR001304">
    <property type="entry name" value="C-type_lectin-like"/>
</dbReference>
<sequence>QLPEVYILVNYWIGLSDTHKDGTFHWVDDLEKVTFTNWGDQTPRVQTDEDCVTITPYNWEQKACDSKFHFLCEKFADCNNTKYGTVCPVNCSSTNCAGPSKRCSIRTGVCLDGCDVGYEGPTCADECSSGSYGQNCTESCSKHCAGENHTCHHITGACHQGCAPGFRDELCIDKCENGTYGRNCRRTCSPNCEGGNSTCHHVSGSCDLGCTPGFRGDICRDRELMMLWF</sequence>
<dbReference type="PANTHER" id="PTHR24043:SF8">
    <property type="entry name" value="EGF-LIKE DOMAIN-CONTAINING PROTEIN"/>
    <property type="match status" value="1"/>
</dbReference>
<comment type="caution">
    <text evidence="3">The sequence shown here is derived from an EMBL/GenBank/DDBJ whole genome shotgun (WGS) entry which is preliminary data.</text>
</comment>
<evidence type="ECO:0000313" key="3">
    <source>
        <dbReference type="EMBL" id="GFR92902.1"/>
    </source>
</evidence>
<feature type="non-terminal residue" evidence="3">
    <location>
        <position position="1"/>
    </location>
</feature>
<evidence type="ECO:0000259" key="2">
    <source>
        <dbReference type="PROSITE" id="PS50041"/>
    </source>
</evidence>
<dbReference type="GO" id="GO:0005044">
    <property type="term" value="F:scavenger receptor activity"/>
    <property type="evidence" value="ECO:0007669"/>
    <property type="project" value="InterPro"/>
</dbReference>
<dbReference type="PANTHER" id="PTHR24043">
    <property type="entry name" value="SCAVENGER RECEPTOR CLASS F"/>
    <property type="match status" value="1"/>
</dbReference>
<evidence type="ECO:0000313" key="4">
    <source>
        <dbReference type="Proteomes" id="UP000762676"/>
    </source>
</evidence>
<dbReference type="Pfam" id="PF00059">
    <property type="entry name" value="Lectin_C"/>
    <property type="match status" value="1"/>
</dbReference>
<dbReference type="EMBL" id="BMAT01001810">
    <property type="protein sequence ID" value="GFR92902.1"/>
    <property type="molecule type" value="Genomic_DNA"/>
</dbReference>
<proteinExistence type="predicted"/>
<dbReference type="SUPFAM" id="SSF56436">
    <property type="entry name" value="C-type lectin-like"/>
    <property type="match status" value="1"/>
</dbReference>